<dbReference type="InterPro" id="IPR004626">
    <property type="entry name" value="RarD"/>
</dbReference>
<dbReference type="InterPro" id="IPR037185">
    <property type="entry name" value="EmrE-like"/>
</dbReference>
<dbReference type="EMBL" id="JACHMJ010000001">
    <property type="protein sequence ID" value="MBB5841874.1"/>
    <property type="molecule type" value="Genomic_DNA"/>
</dbReference>
<feature type="transmembrane region" description="Helical" evidence="8">
    <location>
        <begin position="224"/>
        <end position="242"/>
    </location>
</feature>
<sequence length="314" mass="33211">MPTAPAPSSTSGGFGRGLAFGVAAYALWGVLPLFFILLRPASAFEIVAWRIVLSLVFCILLITVTRGWPPLVALVRDRRATLMLGGAGLLIVVNWLTFIYATLSGHVVEAALGYFTNPIVTVLLGVFVLRERLRPLQWVAIGVSAVAVLVLAVNYGQFPWIALLLAFSFGFYGLVKKQVGGRVDALSGLTIETAWLAVPASIVLVVLAASGSLVTGTAGTGHTLAMLLAGVVTAIPLLFFAAAARRLPLAYLGLTQYLTPILQFLIGVFVLGEAMPAARWFGFGLVWIALVLLTIDMFRASRATKSVAGSGNGI</sequence>
<comment type="subcellular location">
    <subcellularLocation>
        <location evidence="1">Cell membrane</location>
        <topology evidence="1">Multi-pass membrane protein</topology>
    </subcellularLocation>
</comment>
<feature type="transmembrane region" description="Helical" evidence="8">
    <location>
        <begin position="80"/>
        <end position="101"/>
    </location>
</feature>
<evidence type="ECO:0000256" key="7">
    <source>
        <dbReference type="ARBA" id="ARBA00023136"/>
    </source>
</evidence>
<evidence type="ECO:0000256" key="5">
    <source>
        <dbReference type="ARBA" id="ARBA00022692"/>
    </source>
</evidence>
<keyword evidence="6 8" id="KW-1133">Transmembrane helix</keyword>
<evidence type="ECO:0000256" key="1">
    <source>
        <dbReference type="ARBA" id="ARBA00004651"/>
    </source>
</evidence>
<reference evidence="10 11" key="1">
    <citation type="submission" date="2020-08" db="EMBL/GenBank/DDBJ databases">
        <title>Sequencing the genomes of 1000 actinobacteria strains.</title>
        <authorList>
            <person name="Klenk H.-P."/>
        </authorList>
    </citation>
    <scope>NUCLEOTIDE SEQUENCE [LARGE SCALE GENOMIC DNA]</scope>
    <source>
        <strain evidence="10 11">DSM 105784</strain>
    </source>
</reference>
<keyword evidence="3" id="KW-0813">Transport</keyword>
<comment type="caution">
    <text evidence="10">The sequence shown here is derived from an EMBL/GenBank/DDBJ whole genome shotgun (WGS) entry which is preliminary data.</text>
</comment>
<feature type="transmembrane region" description="Helical" evidence="8">
    <location>
        <begin position="277"/>
        <end position="295"/>
    </location>
</feature>
<proteinExistence type="inferred from homology"/>
<dbReference type="Proteomes" id="UP000536685">
    <property type="component" value="Unassembled WGS sequence"/>
</dbReference>
<feature type="transmembrane region" description="Helical" evidence="8">
    <location>
        <begin position="136"/>
        <end position="152"/>
    </location>
</feature>
<evidence type="ECO:0000256" key="3">
    <source>
        <dbReference type="ARBA" id="ARBA00022448"/>
    </source>
</evidence>
<dbReference type="AlphaFoldDB" id="A0A841AHI2"/>
<dbReference type="GO" id="GO:0005886">
    <property type="term" value="C:plasma membrane"/>
    <property type="evidence" value="ECO:0007669"/>
    <property type="project" value="UniProtKB-SubCell"/>
</dbReference>
<feature type="transmembrane region" description="Helical" evidence="8">
    <location>
        <begin position="18"/>
        <end position="41"/>
    </location>
</feature>
<keyword evidence="5 8" id="KW-0812">Transmembrane</keyword>
<organism evidence="10 11">
    <name type="scientific">Conyzicola lurida</name>
    <dbReference type="NCBI Taxonomy" id="1172621"/>
    <lineage>
        <taxon>Bacteria</taxon>
        <taxon>Bacillati</taxon>
        <taxon>Actinomycetota</taxon>
        <taxon>Actinomycetes</taxon>
        <taxon>Micrococcales</taxon>
        <taxon>Microbacteriaceae</taxon>
        <taxon>Conyzicola</taxon>
    </lineage>
</organism>
<evidence type="ECO:0000256" key="8">
    <source>
        <dbReference type="SAM" id="Phobius"/>
    </source>
</evidence>
<feature type="transmembrane region" description="Helical" evidence="8">
    <location>
        <begin position="249"/>
        <end position="271"/>
    </location>
</feature>
<keyword evidence="11" id="KW-1185">Reference proteome</keyword>
<evidence type="ECO:0000259" key="9">
    <source>
        <dbReference type="Pfam" id="PF00892"/>
    </source>
</evidence>
<gene>
    <name evidence="10" type="ORF">HD599_000197</name>
</gene>
<evidence type="ECO:0000256" key="4">
    <source>
        <dbReference type="ARBA" id="ARBA00022475"/>
    </source>
</evidence>
<feature type="domain" description="EamA" evidence="9">
    <location>
        <begin position="161"/>
        <end position="294"/>
    </location>
</feature>
<dbReference type="PANTHER" id="PTHR22911:SF137">
    <property type="entry name" value="SOLUTE CARRIER FAMILY 35 MEMBER G2-RELATED"/>
    <property type="match status" value="1"/>
</dbReference>
<dbReference type="Gene3D" id="1.10.3730.20">
    <property type="match status" value="1"/>
</dbReference>
<dbReference type="RefSeq" id="WP_184232813.1">
    <property type="nucleotide sequence ID" value="NZ_JACHMJ010000001.1"/>
</dbReference>
<dbReference type="Pfam" id="PF00892">
    <property type="entry name" value="EamA"/>
    <property type="match status" value="2"/>
</dbReference>
<evidence type="ECO:0000256" key="2">
    <source>
        <dbReference type="ARBA" id="ARBA00007362"/>
    </source>
</evidence>
<dbReference type="SUPFAM" id="SSF103481">
    <property type="entry name" value="Multidrug resistance efflux transporter EmrE"/>
    <property type="match status" value="2"/>
</dbReference>
<feature type="transmembrane region" description="Helical" evidence="8">
    <location>
        <begin position="107"/>
        <end position="129"/>
    </location>
</feature>
<evidence type="ECO:0000256" key="6">
    <source>
        <dbReference type="ARBA" id="ARBA00022989"/>
    </source>
</evidence>
<dbReference type="PANTHER" id="PTHR22911">
    <property type="entry name" value="ACYL-MALONYL CONDENSING ENZYME-RELATED"/>
    <property type="match status" value="1"/>
</dbReference>
<protein>
    <submittedName>
        <fullName evidence="10">Chloramphenicol-sensitive protein RarD</fullName>
    </submittedName>
</protein>
<comment type="similarity">
    <text evidence="2">Belongs to the EamA transporter family.</text>
</comment>
<evidence type="ECO:0000313" key="10">
    <source>
        <dbReference type="EMBL" id="MBB5841874.1"/>
    </source>
</evidence>
<feature type="transmembrane region" description="Helical" evidence="8">
    <location>
        <begin position="196"/>
        <end position="218"/>
    </location>
</feature>
<keyword evidence="7 8" id="KW-0472">Membrane</keyword>
<dbReference type="NCBIfam" id="TIGR00688">
    <property type="entry name" value="rarD"/>
    <property type="match status" value="1"/>
</dbReference>
<feature type="transmembrane region" description="Helical" evidence="8">
    <location>
        <begin position="158"/>
        <end position="175"/>
    </location>
</feature>
<dbReference type="InterPro" id="IPR000620">
    <property type="entry name" value="EamA_dom"/>
</dbReference>
<accession>A0A841AHI2</accession>
<feature type="domain" description="EamA" evidence="9">
    <location>
        <begin position="16"/>
        <end position="151"/>
    </location>
</feature>
<evidence type="ECO:0000313" key="11">
    <source>
        <dbReference type="Proteomes" id="UP000536685"/>
    </source>
</evidence>
<feature type="transmembrane region" description="Helical" evidence="8">
    <location>
        <begin position="47"/>
        <end position="68"/>
    </location>
</feature>
<keyword evidence="4" id="KW-1003">Cell membrane</keyword>
<name>A0A841AHI2_9MICO</name>